<name>A0ABX2IUQ4_9RHOB</name>
<dbReference type="InterPro" id="IPR051054">
    <property type="entry name" value="SorC_transcr_regulators"/>
</dbReference>
<dbReference type="Proteomes" id="UP000777935">
    <property type="component" value="Unassembled WGS sequence"/>
</dbReference>
<evidence type="ECO:0000256" key="3">
    <source>
        <dbReference type="ARBA" id="ARBA00023125"/>
    </source>
</evidence>
<dbReference type="PROSITE" id="PS50943">
    <property type="entry name" value="HTH_CROC1"/>
    <property type="match status" value="1"/>
</dbReference>
<organism evidence="6 7">
    <name type="scientific">Parasulfitobacter algicola</name>
    <dbReference type="NCBI Taxonomy" id="2614809"/>
    <lineage>
        <taxon>Bacteria</taxon>
        <taxon>Pseudomonadati</taxon>
        <taxon>Pseudomonadota</taxon>
        <taxon>Alphaproteobacteria</taxon>
        <taxon>Rhodobacterales</taxon>
        <taxon>Roseobacteraceae</taxon>
        <taxon>Parasulfitobacter</taxon>
    </lineage>
</organism>
<dbReference type="Pfam" id="PF04198">
    <property type="entry name" value="Sugar-bind"/>
    <property type="match status" value="1"/>
</dbReference>
<feature type="domain" description="HTH cro/C1-type" evidence="5">
    <location>
        <begin position="28"/>
        <end position="50"/>
    </location>
</feature>
<dbReference type="Pfam" id="PF13384">
    <property type="entry name" value="HTH_23"/>
    <property type="match status" value="1"/>
</dbReference>
<evidence type="ECO:0000256" key="2">
    <source>
        <dbReference type="ARBA" id="ARBA00023015"/>
    </source>
</evidence>
<comment type="similarity">
    <text evidence="1">Belongs to the SorC transcriptional regulatory family.</text>
</comment>
<evidence type="ECO:0000256" key="4">
    <source>
        <dbReference type="ARBA" id="ARBA00023163"/>
    </source>
</evidence>
<dbReference type="InterPro" id="IPR001387">
    <property type="entry name" value="Cro/C1-type_HTH"/>
</dbReference>
<evidence type="ECO:0000313" key="6">
    <source>
        <dbReference type="EMBL" id="NSX56641.1"/>
    </source>
</evidence>
<dbReference type="SUPFAM" id="SSF46689">
    <property type="entry name" value="Homeodomain-like"/>
    <property type="match status" value="1"/>
</dbReference>
<dbReference type="Gene3D" id="1.10.10.10">
    <property type="entry name" value="Winged helix-like DNA-binding domain superfamily/Winged helix DNA-binding domain"/>
    <property type="match status" value="1"/>
</dbReference>
<dbReference type="EMBL" id="JABUFE010000015">
    <property type="protein sequence ID" value="NSX56641.1"/>
    <property type="molecule type" value="Genomic_DNA"/>
</dbReference>
<dbReference type="InterPro" id="IPR007324">
    <property type="entry name" value="Sugar-bd_dom_put"/>
</dbReference>
<evidence type="ECO:0000259" key="5">
    <source>
        <dbReference type="PROSITE" id="PS50943"/>
    </source>
</evidence>
<sequence>MAKLARHSQAFVSDSDTIRTRAVWLYYAHGLTQRDIAERLGISRSTVIRILDDARRRAEVQIWLNPFPGDYADLAIRLENRFSLDEVVIAPSAYPMTPEQTAKNVGILLGQFMSEVITDGMVIGCGWGRTLSGSLETFRASHFAKVKVLSLLGSLVNARGVNPVDVSWHIANRLQAECLLFPAPLIVDSAETKKTLMEKCGLDRLVDLASSMNIAVISCGEIGMDGTSLTQDIVSADDFNTLLGAGAICDTMCHFLDKDGSTVAHPIHDRVMSISLDTVAQADHIVLASGGAQRAQAIRATIKRVGCNTLITDEAAARALLNN</sequence>
<dbReference type="Gene3D" id="3.40.50.1360">
    <property type="match status" value="1"/>
</dbReference>
<dbReference type="RefSeq" id="WP_174139795.1">
    <property type="nucleotide sequence ID" value="NZ_JABUFE010000015.1"/>
</dbReference>
<dbReference type="SUPFAM" id="SSF100950">
    <property type="entry name" value="NagB/RpiA/CoA transferase-like"/>
    <property type="match status" value="1"/>
</dbReference>
<protein>
    <submittedName>
        <fullName evidence="6">Sugar-binding transcriptional regulator</fullName>
    </submittedName>
</protein>
<comment type="caution">
    <text evidence="6">The sequence shown here is derived from an EMBL/GenBank/DDBJ whole genome shotgun (WGS) entry which is preliminary data.</text>
</comment>
<dbReference type="InterPro" id="IPR009057">
    <property type="entry name" value="Homeodomain-like_sf"/>
</dbReference>
<keyword evidence="7" id="KW-1185">Reference proteome</keyword>
<evidence type="ECO:0000256" key="1">
    <source>
        <dbReference type="ARBA" id="ARBA00010466"/>
    </source>
</evidence>
<accession>A0ABX2IUQ4</accession>
<reference evidence="6 7" key="1">
    <citation type="submission" date="2020-06" db="EMBL/GenBank/DDBJ databases">
        <title>Sulfitobacter algicola sp. nov., isolated from green algae.</title>
        <authorList>
            <person name="Wang C."/>
        </authorList>
    </citation>
    <scope>NUCLEOTIDE SEQUENCE [LARGE SCALE GENOMIC DNA]</scope>
    <source>
        <strain evidence="6 7">1151</strain>
    </source>
</reference>
<gene>
    <name evidence="6" type="ORF">HRQ87_17785</name>
</gene>
<dbReference type="InterPro" id="IPR037171">
    <property type="entry name" value="NagB/RpiA_transferase-like"/>
</dbReference>
<keyword evidence="3" id="KW-0238">DNA-binding</keyword>
<keyword evidence="4" id="KW-0804">Transcription</keyword>
<proteinExistence type="inferred from homology"/>
<keyword evidence="2" id="KW-0805">Transcription regulation</keyword>
<dbReference type="InterPro" id="IPR036388">
    <property type="entry name" value="WH-like_DNA-bd_sf"/>
</dbReference>
<dbReference type="PANTHER" id="PTHR34294">
    <property type="entry name" value="TRANSCRIPTIONAL REGULATOR-RELATED"/>
    <property type="match status" value="1"/>
</dbReference>
<evidence type="ECO:0000313" key="7">
    <source>
        <dbReference type="Proteomes" id="UP000777935"/>
    </source>
</evidence>
<dbReference type="PANTHER" id="PTHR34294:SF1">
    <property type="entry name" value="TRANSCRIPTIONAL REGULATOR LSRR"/>
    <property type="match status" value="1"/>
</dbReference>